<evidence type="ECO:0000313" key="3">
    <source>
        <dbReference type="Proteomes" id="UP000001294"/>
    </source>
</evidence>
<dbReference type="CDD" id="cd02231">
    <property type="entry name" value="cupin_BLL6423-like"/>
    <property type="match status" value="1"/>
</dbReference>
<protein>
    <recommendedName>
        <fullName evidence="1">Cupin type-2 domain-containing protein</fullName>
    </recommendedName>
</protein>
<sequence length="134" mass="14509">MAHYITTHDSNGTAIFSPKPPASQHSMSIPIGDICIISSTHHFAPNLSNESDIDRGASYMPDNGAAACIISMAPRAESGMHRTMTLDTIVVVEGEVEVTLDSGEMRILKSGDSLVQRATMHKWMNVTPNDGWAR</sequence>
<dbReference type="AlphaFoldDB" id="B6QVI9"/>
<dbReference type="EMBL" id="DS995906">
    <property type="protein sequence ID" value="EEA18994.1"/>
    <property type="molecule type" value="Genomic_DNA"/>
</dbReference>
<dbReference type="InterPro" id="IPR011051">
    <property type="entry name" value="RmlC_Cupin_sf"/>
</dbReference>
<name>B6QVI9_TALMQ</name>
<dbReference type="InterPro" id="IPR014710">
    <property type="entry name" value="RmlC-like_jellyroll"/>
</dbReference>
<keyword evidence="3" id="KW-1185">Reference proteome</keyword>
<feature type="domain" description="Cupin type-2" evidence="1">
    <location>
        <begin position="70"/>
        <end position="125"/>
    </location>
</feature>
<evidence type="ECO:0000313" key="2">
    <source>
        <dbReference type="EMBL" id="EEA18994.1"/>
    </source>
</evidence>
<reference evidence="3" key="1">
    <citation type="journal article" date="2015" name="Genome Announc.">
        <title>Genome sequence of the AIDS-associated pathogen Penicillium marneffei (ATCC18224) and its near taxonomic relative Talaromyces stipitatus (ATCC10500).</title>
        <authorList>
            <person name="Nierman W.C."/>
            <person name="Fedorova-Abrams N.D."/>
            <person name="Andrianopoulos A."/>
        </authorList>
    </citation>
    <scope>NUCLEOTIDE SEQUENCE [LARGE SCALE GENOMIC DNA]</scope>
    <source>
        <strain evidence="3">ATCC 18224 / CBS 334.59 / QM 7333</strain>
    </source>
</reference>
<dbReference type="OrthoDB" id="5840532at2759"/>
<dbReference type="Gene3D" id="2.60.120.10">
    <property type="entry name" value="Jelly Rolls"/>
    <property type="match status" value="1"/>
</dbReference>
<proteinExistence type="predicted"/>
<dbReference type="InterPro" id="IPR013096">
    <property type="entry name" value="Cupin_2"/>
</dbReference>
<dbReference type="VEuPathDB" id="FungiDB:PMAA_012630"/>
<accession>B6QVI9</accession>
<dbReference type="InterPro" id="IPR047142">
    <property type="entry name" value="OryJ/VirC-like"/>
</dbReference>
<dbReference type="PANTHER" id="PTHR36156">
    <property type="entry name" value="SLR2101 PROTEIN"/>
    <property type="match status" value="1"/>
</dbReference>
<gene>
    <name evidence="2" type="ORF">PMAA_012630</name>
</gene>
<dbReference type="SUPFAM" id="SSF51182">
    <property type="entry name" value="RmlC-like cupins"/>
    <property type="match status" value="1"/>
</dbReference>
<organism evidence="2 3">
    <name type="scientific">Talaromyces marneffei (strain ATCC 18224 / CBS 334.59 / QM 7333)</name>
    <name type="common">Penicillium marneffei</name>
    <dbReference type="NCBI Taxonomy" id="441960"/>
    <lineage>
        <taxon>Eukaryota</taxon>
        <taxon>Fungi</taxon>
        <taxon>Dikarya</taxon>
        <taxon>Ascomycota</taxon>
        <taxon>Pezizomycotina</taxon>
        <taxon>Eurotiomycetes</taxon>
        <taxon>Eurotiomycetidae</taxon>
        <taxon>Eurotiales</taxon>
        <taxon>Trichocomaceae</taxon>
        <taxon>Talaromyces</taxon>
        <taxon>Talaromyces sect. Talaromyces</taxon>
    </lineage>
</organism>
<dbReference type="PANTHER" id="PTHR36156:SF2">
    <property type="entry name" value="CUPIN TYPE-2 DOMAIN-CONTAINING PROTEIN"/>
    <property type="match status" value="1"/>
</dbReference>
<dbReference type="HOGENOM" id="CLU_096188_1_0_1"/>
<dbReference type="Pfam" id="PF07883">
    <property type="entry name" value="Cupin_2"/>
    <property type="match status" value="1"/>
</dbReference>
<evidence type="ECO:0000259" key="1">
    <source>
        <dbReference type="Pfam" id="PF07883"/>
    </source>
</evidence>
<dbReference type="PhylomeDB" id="B6QVI9"/>
<dbReference type="Proteomes" id="UP000001294">
    <property type="component" value="Unassembled WGS sequence"/>
</dbReference>